<accession>A0AAD4NGS9</accession>
<dbReference type="Proteomes" id="UP001201812">
    <property type="component" value="Unassembled WGS sequence"/>
</dbReference>
<reference evidence="2" key="1">
    <citation type="submission" date="2022-01" db="EMBL/GenBank/DDBJ databases">
        <title>Genome Sequence Resource for Two Populations of Ditylenchus destructor, the Migratory Endoparasitic Phytonematode.</title>
        <authorList>
            <person name="Zhang H."/>
            <person name="Lin R."/>
            <person name="Xie B."/>
        </authorList>
    </citation>
    <scope>NUCLEOTIDE SEQUENCE</scope>
    <source>
        <strain evidence="2">BazhouSP</strain>
    </source>
</reference>
<sequence length="384" mass="41523">MKDTSIEEKLSGSSPLVSLETLRRALSGALHNSSKAATKNDTMSSVFKVNSTVAGLNGTHIGMRICDCLQHLCPIGSTAPHTHASGKNIMGVGNSEDSLSFNSEFGRMIYTIAILLMFSSVILLLMIRSIKRSSSTIEVEALLDAMRFREELDLQQRQKRRLQKAKNKVTAWLSRTNGKMWTSSPQIVPVPKITTNKPADGNRTNSIQSGGSYLPEIVISNSEESGAAIKVRQNSCTPSLSLIYDFNVDELAVAAGIMPTAVNGHRKQSECSDATVDLSQLSDFSFNSSSDLMLVPEADEDIHAVIGNAGNISPPAMMDKPRSASVAATLRPTYGHGNFSPTGAFTHGFTFRNSRNSLQLTTLPHHIMPSGSGLLGKFNDNPRR</sequence>
<evidence type="ECO:0000256" key="1">
    <source>
        <dbReference type="SAM" id="Phobius"/>
    </source>
</evidence>
<keyword evidence="1" id="KW-0812">Transmembrane</keyword>
<dbReference type="EMBL" id="JAKKPZ010000001">
    <property type="protein sequence ID" value="KAI1727966.1"/>
    <property type="molecule type" value="Genomic_DNA"/>
</dbReference>
<protein>
    <submittedName>
        <fullName evidence="2">CBR-MPS-1 protein</fullName>
    </submittedName>
</protein>
<organism evidence="2 3">
    <name type="scientific">Ditylenchus destructor</name>
    <dbReference type="NCBI Taxonomy" id="166010"/>
    <lineage>
        <taxon>Eukaryota</taxon>
        <taxon>Metazoa</taxon>
        <taxon>Ecdysozoa</taxon>
        <taxon>Nematoda</taxon>
        <taxon>Chromadorea</taxon>
        <taxon>Rhabditida</taxon>
        <taxon>Tylenchina</taxon>
        <taxon>Tylenchomorpha</taxon>
        <taxon>Sphaerularioidea</taxon>
        <taxon>Anguinidae</taxon>
        <taxon>Anguininae</taxon>
        <taxon>Ditylenchus</taxon>
    </lineage>
</organism>
<name>A0AAD4NGS9_9BILA</name>
<dbReference type="AlphaFoldDB" id="A0AAD4NGS9"/>
<keyword evidence="1" id="KW-0472">Membrane</keyword>
<evidence type="ECO:0000313" key="2">
    <source>
        <dbReference type="EMBL" id="KAI1727966.1"/>
    </source>
</evidence>
<gene>
    <name evidence="2" type="ORF">DdX_00110</name>
</gene>
<feature type="transmembrane region" description="Helical" evidence="1">
    <location>
        <begin position="108"/>
        <end position="127"/>
    </location>
</feature>
<keyword evidence="1" id="KW-1133">Transmembrane helix</keyword>
<keyword evidence="3" id="KW-1185">Reference proteome</keyword>
<comment type="caution">
    <text evidence="2">The sequence shown here is derived from an EMBL/GenBank/DDBJ whole genome shotgun (WGS) entry which is preliminary data.</text>
</comment>
<proteinExistence type="predicted"/>
<evidence type="ECO:0000313" key="3">
    <source>
        <dbReference type="Proteomes" id="UP001201812"/>
    </source>
</evidence>